<evidence type="ECO:0000313" key="7">
    <source>
        <dbReference type="EnsemblMetazoa" id="CLYHEMP017028.1"/>
    </source>
</evidence>
<feature type="transmembrane region" description="Helical" evidence="5">
    <location>
        <begin position="161"/>
        <end position="178"/>
    </location>
</feature>
<dbReference type="OrthoDB" id="5784at2759"/>
<dbReference type="Proteomes" id="UP000594262">
    <property type="component" value="Unplaced"/>
</dbReference>
<dbReference type="GO" id="GO:0016020">
    <property type="term" value="C:membrane"/>
    <property type="evidence" value="ECO:0007669"/>
    <property type="project" value="UniProtKB-SubCell"/>
</dbReference>
<dbReference type="InterPro" id="IPR026841">
    <property type="entry name" value="Aur1/Ipt1"/>
</dbReference>
<evidence type="ECO:0000256" key="4">
    <source>
        <dbReference type="ARBA" id="ARBA00023136"/>
    </source>
</evidence>
<evidence type="ECO:0000256" key="5">
    <source>
        <dbReference type="SAM" id="Phobius"/>
    </source>
</evidence>
<dbReference type="Pfam" id="PF14378">
    <property type="entry name" value="PAP2_3"/>
    <property type="match status" value="1"/>
</dbReference>
<name>A0A7M5X350_9CNID</name>
<feature type="transmembrane region" description="Helical" evidence="5">
    <location>
        <begin position="65"/>
        <end position="82"/>
    </location>
</feature>
<evidence type="ECO:0000259" key="6">
    <source>
        <dbReference type="Pfam" id="PF14378"/>
    </source>
</evidence>
<proteinExistence type="predicted"/>
<organism evidence="7 8">
    <name type="scientific">Clytia hemisphaerica</name>
    <dbReference type="NCBI Taxonomy" id="252671"/>
    <lineage>
        <taxon>Eukaryota</taxon>
        <taxon>Metazoa</taxon>
        <taxon>Cnidaria</taxon>
        <taxon>Hydrozoa</taxon>
        <taxon>Hydroidolina</taxon>
        <taxon>Leptothecata</taxon>
        <taxon>Obeliida</taxon>
        <taxon>Clytiidae</taxon>
        <taxon>Clytia</taxon>
    </lineage>
</organism>
<keyword evidence="8" id="KW-1185">Reference proteome</keyword>
<dbReference type="PANTHER" id="PTHR31310">
    <property type="match status" value="1"/>
</dbReference>
<feature type="domain" description="Inositolphosphotransferase Aur1/Ipt1" evidence="6">
    <location>
        <begin position="122"/>
        <end position="288"/>
    </location>
</feature>
<evidence type="ECO:0000256" key="2">
    <source>
        <dbReference type="ARBA" id="ARBA00022692"/>
    </source>
</evidence>
<accession>A0A7M5X350</accession>
<dbReference type="EnsemblMetazoa" id="CLYHEMT017028.1">
    <property type="protein sequence ID" value="CLYHEMP017028.1"/>
    <property type="gene ID" value="CLYHEMG017028"/>
</dbReference>
<dbReference type="GeneID" id="136820526"/>
<dbReference type="CDD" id="cd03386">
    <property type="entry name" value="PAP2_Aur1_like"/>
    <property type="match status" value="1"/>
</dbReference>
<evidence type="ECO:0000256" key="3">
    <source>
        <dbReference type="ARBA" id="ARBA00022989"/>
    </source>
</evidence>
<keyword evidence="2 5" id="KW-0812">Transmembrane</keyword>
<dbReference type="PANTHER" id="PTHR31310:SF7">
    <property type="entry name" value="PA-PHOSPHATASE RELATED-FAMILY PROTEIN DDB_G0268928"/>
    <property type="match status" value="1"/>
</dbReference>
<dbReference type="RefSeq" id="XP_066932812.1">
    <property type="nucleotide sequence ID" value="XM_067076711.1"/>
</dbReference>
<feature type="transmembrane region" description="Helical" evidence="5">
    <location>
        <begin position="279"/>
        <end position="298"/>
    </location>
</feature>
<evidence type="ECO:0000313" key="8">
    <source>
        <dbReference type="Proteomes" id="UP000594262"/>
    </source>
</evidence>
<keyword evidence="3 5" id="KW-1133">Transmembrane helix</keyword>
<protein>
    <recommendedName>
        <fullName evidence="6">Inositolphosphotransferase Aur1/Ipt1 domain-containing protein</fullName>
    </recommendedName>
</protein>
<dbReference type="AlphaFoldDB" id="A0A7M5X350"/>
<keyword evidence="4 5" id="KW-0472">Membrane</keyword>
<sequence length="322" mass="37683">MATDYLLRDHQRDGKAQQIIDSWNNFARNLKNAANLYYTEKKDEYYSFAHDYLQKLRRKLPLKRVVLAFMPFLCYLVVYSNYNRIRQMTGLEETRKPSVTFLPWLEYFVFRCYPHRLLSKFASPILDFLAAIPYLIHFPLPFLFAVYLLTKDERQKSLLPFLWCAGWVNLVAVFIQFVCPTAPPWFVDSVVYDHNGKFLQSGFNEAGFARLDALIGHSIFHGIYSKSPLKFGAFPSLHVAWPAIILVNEPWIGKRFAWFHVIWIAWAALYSNHHYGVDALGGIILVFIVNFSMIKIWSPFHSATRFQRWLCESRTKSSISNV</sequence>
<reference evidence="7" key="1">
    <citation type="submission" date="2021-01" db="UniProtKB">
        <authorList>
            <consortium name="EnsemblMetazoa"/>
        </authorList>
    </citation>
    <scope>IDENTIFICATION</scope>
</reference>
<dbReference type="InterPro" id="IPR052185">
    <property type="entry name" value="IPC_Synthase-Related"/>
</dbReference>
<feature type="transmembrane region" description="Helical" evidence="5">
    <location>
        <begin position="128"/>
        <end position="149"/>
    </location>
</feature>
<comment type="subcellular location">
    <subcellularLocation>
        <location evidence="1">Membrane</location>
        <topology evidence="1">Multi-pass membrane protein</topology>
    </subcellularLocation>
</comment>
<evidence type="ECO:0000256" key="1">
    <source>
        <dbReference type="ARBA" id="ARBA00004141"/>
    </source>
</evidence>